<organism evidence="1 2">
    <name type="scientific">Microctonus aethiopoides</name>
    <dbReference type="NCBI Taxonomy" id="144406"/>
    <lineage>
        <taxon>Eukaryota</taxon>
        <taxon>Metazoa</taxon>
        <taxon>Ecdysozoa</taxon>
        <taxon>Arthropoda</taxon>
        <taxon>Hexapoda</taxon>
        <taxon>Insecta</taxon>
        <taxon>Pterygota</taxon>
        <taxon>Neoptera</taxon>
        <taxon>Endopterygota</taxon>
        <taxon>Hymenoptera</taxon>
        <taxon>Apocrita</taxon>
        <taxon>Ichneumonoidea</taxon>
        <taxon>Braconidae</taxon>
        <taxon>Euphorinae</taxon>
        <taxon>Microctonus</taxon>
    </lineage>
</organism>
<reference evidence="1" key="2">
    <citation type="submission" date="2023-03" db="EMBL/GenBank/DDBJ databases">
        <authorList>
            <person name="Inwood S.N."/>
            <person name="Skelly J.G."/>
            <person name="Guhlin J."/>
            <person name="Harrop T.W.R."/>
            <person name="Goldson S.G."/>
            <person name="Dearden P.K."/>
        </authorList>
    </citation>
    <scope>NUCLEOTIDE SEQUENCE</scope>
    <source>
        <strain evidence="1">Irish</strain>
        <tissue evidence="1">Whole body</tissue>
    </source>
</reference>
<dbReference type="EMBL" id="JAQQBS010001299">
    <property type="protein sequence ID" value="KAK0167681.1"/>
    <property type="molecule type" value="Genomic_DNA"/>
</dbReference>
<name>A0AA39KNE0_9HYME</name>
<comment type="caution">
    <text evidence="1">The sequence shown here is derived from an EMBL/GenBank/DDBJ whole genome shotgun (WGS) entry which is preliminary data.</text>
</comment>
<evidence type="ECO:0000313" key="1">
    <source>
        <dbReference type="EMBL" id="KAK0167681.1"/>
    </source>
</evidence>
<feature type="non-terminal residue" evidence="1">
    <location>
        <position position="242"/>
    </location>
</feature>
<protein>
    <submittedName>
        <fullName evidence="1">Uncharacterized protein</fullName>
    </submittedName>
</protein>
<keyword evidence="2" id="KW-1185">Reference proteome</keyword>
<accession>A0AA39KNE0</accession>
<dbReference type="AlphaFoldDB" id="A0AA39KNE0"/>
<feature type="non-terminal residue" evidence="1">
    <location>
        <position position="1"/>
    </location>
</feature>
<proteinExistence type="predicted"/>
<evidence type="ECO:0000313" key="2">
    <source>
        <dbReference type="Proteomes" id="UP001168990"/>
    </source>
</evidence>
<dbReference type="Proteomes" id="UP001168990">
    <property type="component" value="Unassembled WGS sequence"/>
</dbReference>
<sequence length="242" mass="27233">SSEQTLNNVIPVETHAATNNESMTYINSTNSDNCNNVDAHINFSAKLYSYSDVPRIRAECIINDTNELLKIYINSEWRCLRTFQRLNTYIPPQEYLLGERQEFVNKNGVQVATLVPEVCGEKPLRNLRGNHKGISKCGAVYLSVPCLPAHFSSKLKETGVVVQNGNEMISIYFKLALVLGDNLGVHSILGFTESFNSSTFCRFCLTKKEDIHQIFDESKCVLRSKINYATDLLKNNVKLTGI</sequence>
<gene>
    <name evidence="1" type="ORF">PV328_012431</name>
</gene>
<reference evidence="1" key="1">
    <citation type="journal article" date="2023" name="bioRxiv">
        <title>Scaffold-level genome assemblies of two parasitoid biocontrol wasps reveal the parthenogenesis mechanism and an associated novel virus.</title>
        <authorList>
            <person name="Inwood S."/>
            <person name="Skelly J."/>
            <person name="Guhlin J."/>
            <person name="Harrop T."/>
            <person name="Goldson S."/>
            <person name="Dearden P."/>
        </authorList>
    </citation>
    <scope>NUCLEOTIDE SEQUENCE</scope>
    <source>
        <strain evidence="1">Irish</strain>
        <tissue evidence="1">Whole body</tissue>
    </source>
</reference>